<evidence type="ECO:0000313" key="8">
    <source>
        <dbReference type="EMBL" id="OIN89266.1"/>
    </source>
</evidence>
<evidence type="ECO:0000313" key="9">
    <source>
        <dbReference type="Proteomes" id="UP000183144"/>
    </source>
</evidence>
<dbReference type="GO" id="GO:0042158">
    <property type="term" value="P:lipoprotein biosynthetic process"/>
    <property type="evidence" value="ECO:0007669"/>
    <property type="project" value="InterPro"/>
</dbReference>
<keyword evidence="4 7" id="KW-0812">Transmembrane</keyword>
<dbReference type="PANTHER" id="PTHR30589">
    <property type="entry name" value="PROLIPOPROTEIN DIACYLGLYCERYL TRANSFERASE"/>
    <property type="match status" value="1"/>
</dbReference>
<name>A0A1J4RS98_9BACT</name>
<keyword evidence="2" id="KW-1003">Cell membrane</keyword>
<proteinExistence type="inferred from homology"/>
<dbReference type="GO" id="GO:0008961">
    <property type="term" value="F:phosphatidylglycerol-prolipoprotein diacylglyceryl transferase activity"/>
    <property type="evidence" value="ECO:0007669"/>
    <property type="project" value="InterPro"/>
</dbReference>
<keyword evidence="6 7" id="KW-0472">Membrane</keyword>
<evidence type="ECO:0000256" key="5">
    <source>
        <dbReference type="ARBA" id="ARBA00022989"/>
    </source>
</evidence>
<feature type="transmembrane region" description="Helical" evidence="7">
    <location>
        <begin position="173"/>
        <end position="192"/>
    </location>
</feature>
<evidence type="ECO:0008006" key="10">
    <source>
        <dbReference type="Google" id="ProtNLM"/>
    </source>
</evidence>
<keyword evidence="5 7" id="KW-1133">Transmembrane helix</keyword>
<dbReference type="EMBL" id="MNUI01000036">
    <property type="protein sequence ID" value="OIN89266.1"/>
    <property type="molecule type" value="Genomic_DNA"/>
</dbReference>
<feature type="transmembrane region" description="Helical" evidence="7">
    <location>
        <begin position="87"/>
        <end position="106"/>
    </location>
</feature>
<dbReference type="STRING" id="1805034.AUJ59_02000"/>
<dbReference type="Pfam" id="PF01790">
    <property type="entry name" value="LGT"/>
    <property type="match status" value="1"/>
</dbReference>
<dbReference type="AlphaFoldDB" id="A0A1J4RS98"/>
<evidence type="ECO:0000256" key="2">
    <source>
        <dbReference type="ARBA" id="ARBA00022475"/>
    </source>
</evidence>
<dbReference type="Proteomes" id="UP000183144">
    <property type="component" value="Unassembled WGS sequence"/>
</dbReference>
<comment type="caution">
    <text evidence="8">The sequence shown here is derived from an EMBL/GenBank/DDBJ whole genome shotgun (WGS) entry which is preliminary data.</text>
</comment>
<organism evidence="8 9">
    <name type="scientific">Candidatus Beckwithbacteria bacterium CG1_02_47_37</name>
    <dbReference type="NCBI Taxonomy" id="1805034"/>
    <lineage>
        <taxon>Bacteria</taxon>
        <taxon>Candidatus Beckwithiibacteriota</taxon>
    </lineage>
</organism>
<gene>
    <name evidence="8" type="ORF">AUJ59_02000</name>
</gene>
<evidence type="ECO:0000256" key="1">
    <source>
        <dbReference type="ARBA" id="ARBA00007150"/>
    </source>
</evidence>
<feature type="transmembrane region" description="Helical" evidence="7">
    <location>
        <begin position="139"/>
        <end position="161"/>
    </location>
</feature>
<comment type="similarity">
    <text evidence="1">Belongs to the Lgt family.</text>
</comment>
<reference evidence="8 9" key="1">
    <citation type="journal article" date="2016" name="Environ. Microbiol.">
        <title>Genomic resolution of a cold subsurface aquifer community provides metabolic insights for novel microbes adapted to high CO concentrations.</title>
        <authorList>
            <person name="Probst A.J."/>
            <person name="Castelle C.J."/>
            <person name="Singh A."/>
            <person name="Brown C.T."/>
            <person name="Anantharaman K."/>
            <person name="Sharon I."/>
            <person name="Hug L.A."/>
            <person name="Burstein D."/>
            <person name="Emerson J.B."/>
            <person name="Thomas B.C."/>
            <person name="Banfield J.F."/>
        </authorList>
    </citation>
    <scope>NUCLEOTIDE SEQUENCE [LARGE SCALE GENOMIC DNA]</scope>
    <source>
        <strain evidence="8">CG1_02_47_37</strain>
    </source>
</reference>
<keyword evidence="3" id="KW-0808">Transferase</keyword>
<dbReference type="InterPro" id="IPR001640">
    <property type="entry name" value="Lgt"/>
</dbReference>
<protein>
    <recommendedName>
        <fullName evidence="10">Prolipoprotein diacylglyceryl transferase</fullName>
    </recommendedName>
</protein>
<feature type="transmembrane region" description="Helical" evidence="7">
    <location>
        <begin position="44"/>
        <end position="67"/>
    </location>
</feature>
<dbReference type="PANTHER" id="PTHR30589:SF0">
    <property type="entry name" value="PHOSPHATIDYLGLYCEROL--PROLIPOPROTEIN DIACYLGLYCERYL TRANSFERASE"/>
    <property type="match status" value="1"/>
</dbReference>
<feature type="transmembrane region" description="Helical" evidence="7">
    <location>
        <begin position="13"/>
        <end position="32"/>
    </location>
</feature>
<evidence type="ECO:0000256" key="6">
    <source>
        <dbReference type="ARBA" id="ARBA00023136"/>
    </source>
</evidence>
<evidence type="ECO:0000256" key="3">
    <source>
        <dbReference type="ARBA" id="ARBA00022679"/>
    </source>
</evidence>
<dbReference type="GO" id="GO:0005886">
    <property type="term" value="C:plasma membrane"/>
    <property type="evidence" value="ECO:0007669"/>
    <property type="project" value="InterPro"/>
</dbReference>
<accession>A0A1J4RS98</accession>
<feature type="transmembrane region" description="Helical" evidence="7">
    <location>
        <begin position="198"/>
        <end position="217"/>
    </location>
</feature>
<feature type="transmembrane region" description="Helical" evidence="7">
    <location>
        <begin position="113"/>
        <end position="133"/>
    </location>
</feature>
<sequence length="239" mass="26594">MWPTLISIGPIDIHSFGVLLFLGFFLGAFKLWQKAKEAGWEETAVMDGWLIAGAGAVITGRLGYILFYPEVFGGSWYKMIFLTKFPGLSAETAWLGGLIILLVWGFKQKLNFWTWFEAVVAAVLLVEIMAHLGSLLAGAGWLAETIRVAGLVLVYGLLNFWEKRYRTLNLKEGVLAAAYLILTGVLSFGLGWRQSQPYQWWGVGLAVAGGLILWFRSGITIKAPVKKLPSRKKRGFDYV</sequence>
<evidence type="ECO:0000256" key="4">
    <source>
        <dbReference type="ARBA" id="ARBA00022692"/>
    </source>
</evidence>
<evidence type="ECO:0000256" key="7">
    <source>
        <dbReference type="SAM" id="Phobius"/>
    </source>
</evidence>